<gene>
    <name evidence="5" type="ORF">SAMN05216431_10334</name>
</gene>
<keyword evidence="3" id="KW-0732">Signal</keyword>
<comment type="similarity">
    <text evidence="1 3">Belongs to the type-B carboxylesterase/lipase family.</text>
</comment>
<keyword evidence="2 3" id="KW-0378">Hydrolase</keyword>
<evidence type="ECO:0000313" key="6">
    <source>
        <dbReference type="Proteomes" id="UP000182089"/>
    </source>
</evidence>
<accession>A0ABY1AA33</accession>
<dbReference type="InterPro" id="IPR002018">
    <property type="entry name" value="CarbesteraseB"/>
</dbReference>
<dbReference type="Proteomes" id="UP000182089">
    <property type="component" value="Unassembled WGS sequence"/>
</dbReference>
<dbReference type="Pfam" id="PF00135">
    <property type="entry name" value="COesterase"/>
    <property type="match status" value="1"/>
</dbReference>
<dbReference type="EMBL" id="FOCC01000003">
    <property type="protein sequence ID" value="SEM46803.1"/>
    <property type="molecule type" value="Genomic_DNA"/>
</dbReference>
<organism evidence="5 6">
    <name type="scientific">Ligilactobacillus ruminis</name>
    <dbReference type="NCBI Taxonomy" id="1623"/>
    <lineage>
        <taxon>Bacteria</taxon>
        <taxon>Bacillati</taxon>
        <taxon>Bacillota</taxon>
        <taxon>Bacilli</taxon>
        <taxon>Lactobacillales</taxon>
        <taxon>Lactobacillaceae</taxon>
        <taxon>Ligilactobacillus</taxon>
    </lineage>
</organism>
<dbReference type="InterPro" id="IPR019826">
    <property type="entry name" value="Carboxylesterase_B_AS"/>
</dbReference>
<comment type="caution">
    <text evidence="5">The sequence shown here is derived from an EMBL/GenBank/DDBJ whole genome shotgun (WGS) entry which is preliminary data.</text>
</comment>
<dbReference type="PROSITE" id="PS00122">
    <property type="entry name" value="CARBOXYLESTERASE_B_1"/>
    <property type="match status" value="1"/>
</dbReference>
<proteinExistence type="inferred from homology"/>
<dbReference type="InterPro" id="IPR050309">
    <property type="entry name" value="Type-B_Carboxylest/Lipase"/>
</dbReference>
<sequence>MKLRKLSILAAVGAGFTIGAMLTHQNVKAASVIRTTAYGKVQGAKEKGVLEWKGIPYGGSVSGENRWKAPTDPKRWSGVKKTVKSVTSLQYNNSKVAGSEKDALTLDIYRSNNNKQNLPIIVYVHGGNNQTGSSTEISGADFVKHHNAIFVSINYRLGVLGFNPMAALKNGTAEENSGNYALLDMAKSLDWVKNNIGNFGGNKDNVTVSGFSAGGRDVMAMLISPIFKGKFNKAIAFSGGMTLSDTSKSQTVFAKALAPLAVKGGKASTEKAAIAWMNDTSKRSEVKEWLYGLSAKRLAKLMGNASIRMSVFPHLYKDGTVLPTEGFDTDSYNSVPTMLTTGSREFSLFEAYDPYFAAATAKGTLTKNKKLYKQYKFGFKYGGQLYRRFNVQDSANTMLAHNFSSNIYGMVIDYGNDASVVGSQMALFGAFHGVFVPLLDQNSTSYDAIAGKAYKTKGAKALSSDFQNYIYNFMTSKDGSSKMNTVEWTAYTKQDDKILNLDATKKKAVIKMAKTTFTDADTLKQISNDKTVTKKEKLYIIKHVLNGRWFSHDLDAKYNNLSDFDK</sequence>
<name>A0ABY1AA33_9LACO</name>
<evidence type="ECO:0000313" key="5">
    <source>
        <dbReference type="EMBL" id="SEM46803.1"/>
    </source>
</evidence>
<feature type="domain" description="Carboxylesterase type B" evidence="4">
    <location>
        <begin position="33"/>
        <end position="355"/>
    </location>
</feature>
<dbReference type="PANTHER" id="PTHR11559">
    <property type="entry name" value="CARBOXYLESTERASE"/>
    <property type="match status" value="1"/>
</dbReference>
<feature type="chain" id="PRO_5044996152" description="Carboxylic ester hydrolase" evidence="3">
    <location>
        <begin position="30"/>
        <end position="566"/>
    </location>
</feature>
<evidence type="ECO:0000256" key="3">
    <source>
        <dbReference type="RuleBase" id="RU361235"/>
    </source>
</evidence>
<dbReference type="SUPFAM" id="SSF53474">
    <property type="entry name" value="alpha/beta-Hydrolases"/>
    <property type="match status" value="1"/>
</dbReference>
<dbReference type="EC" id="3.1.1.-" evidence="3"/>
<evidence type="ECO:0000259" key="4">
    <source>
        <dbReference type="Pfam" id="PF00135"/>
    </source>
</evidence>
<dbReference type="InterPro" id="IPR029058">
    <property type="entry name" value="AB_hydrolase_fold"/>
</dbReference>
<evidence type="ECO:0000256" key="2">
    <source>
        <dbReference type="ARBA" id="ARBA00022801"/>
    </source>
</evidence>
<protein>
    <recommendedName>
        <fullName evidence="3">Carboxylic ester hydrolase</fullName>
        <ecNumber evidence="3">3.1.1.-</ecNumber>
    </recommendedName>
</protein>
<reference evidence="5 6" key="1">
    <citation type="submission" date="2016-10" db="EMBL/GenBank/DDBJ databases">
        <authorList>
            <person name="Varghese N."/>
            <person name="Submissions S."/>
        </authorList>
    </citation>
    <scope>NUCLEOTIDE SEQUENCE [LARGE SCALE GENOMIC DNA]</scope>
    <source>
        <strain evidence="5 6">WC1T17</strain>
    </source>
</reference>
<evidence type="ECO:0000256" key="1">
    <source>
        <dbReference type="ARBA" id="ARBA00005964"/>
    </source>
</evidence>
<feature type="signal peptide" evidence="3">
    <location>
        <begin position="1"/>
        <end position="29"/>
    </location>
</feature>
<dbReference type="Gene3D" id="3.40.50.1820">
    <property type="entry name" value="alpha/beta hydrolase"/>
    <property type="match status" value="1"/>
</dbReference>